<evidence type="ECO:0000313" key="3">
    <source>
        <dbReference type="EMBL" id="PKC50326.1"/>
    </source>
</evidence>
<dbReference type="PANTHER" id="PTHR43318:SF1">
    <property type="entry name" value="POLYSACCHARIDE BIOSYNTHESIS PROTEIN EPSC-RELATED"/>
    <property type="match status" value="1"/>
</dbReference>
<dbReference type="Pfam" id="PF02719">
    <property type="entry name" value="Polysacc_synt_2"/>
    <property type="match status" value="1"/>
</dbReference>
<reference evidence="3 4" key="2">
    <citation type="submission" date="2017-10" db="EMBL/GenBank/DDBJ databases">
        <title>Genome analyses suggest a sexual origin of heterokaryosis in a supposedly ancient asexual fungus.</title>
        <authorList>
            <person name="Corradi N."/>
            <person name="Sedzielewska K."/>
            <person name="Noel J."/>
            <person name="Charron P."/>
            <person name="Farinelli L."/>
            <person name="Marton T."/>
            <person name="Kruger M."/>
            <person name="Pelin A."/>
            <person name="Brachmann A."/>
            <person name="Corradi N."/>
        </authorList>
    </citation>
    <scope>NUCLEOTIDE SEQUENCE [LARGE SCALE GENOMIC DNA]</scope>
    <source>
        <strain evidence="3 4">A1</strain>
    </source>
</reference>
<dbReference type="InterPro" id="IPR003869">
    <property type="entry name" value="Polysac_CapD-like"/>
</dbReference>
<dbReference type="Gene3D" id="3.40.50.720">
    <property type="entry name" value="NAD(P)-binding Rossmann-like Domain"/>
    <property type="match status" value="1"/>
</dbReference>
<feature type="domain" description="Polysaccharide biosynthesis protein CapD-like" evidence="2">
    <location>
        <begin position="1"/>
        <end position="85"/>
    </location>
</feature>
<reference evidence="3 4" key="1">
    <citation type="submission" date="2017-10" db="EMBL/GenBank/DDBJ databases">
        <title>Extensive intraspecific genome diversity in a model arbuscular mycorrhizal fungus.</title>
        <authorList>
            <person name="Chen E.C.H."/>
            <person name="Morin E."/>
            <person name="Baudet D."/>
            <person name="Noel J."/>
            <person name="Ndikumana S."/>
            <person name="Charron P."/>
            <person name="St-Onge C."/>
            <person name="Giorgi J."/>
            <person name="Grigoriev I.V."/>
            <person name="Roux C."/>
            <person name="Martin F.M."/>
            <person name="Corradi N."/>
        </authorList>
    </citation>
    <scope>NUCLEOTIDE SEQUENCE [LARGE SCALE GENOMIC DNA]</scope>
    <source>
        <strain evidence="3 4">A1</strain>
    </source>
</reference>
<dbReference type="InterPro" id="IPR051203">
    <property type="entry name" value="Polysaccharide_Synthase-Rel"/>
</dbReference>
<name>A0A2N0QGY8_9GLOM</name>
<gene>
    <name evidence="3" type="ORF">RhiirA1_486711</name>
</gene>
<dbReference type="Proteomes" id="UP000232688">
    <property type="component" value="Unassembled WGS sequence"/>
</dbReference>
<comment type="caution">
    <text evidence="3">The sequence shown here is derived from an EMBL/GenBank/DDBJ whole genome shotgun (WGS) entry which is preliminary data.</text>
</comment>
<organism evidence="3 4">
    <name type="scientific">Rhizophagus irregularis</name>
    <dbReference type="NCBI Taxonomy" id="588596"/>
    <lineage>
        <taxon>Eukaryota</taxon>
        <taxon>Fungi</taxon>
        <taxon>Fungi incertae sedis</taxon>
        <taxon>Mucoromycota</taxon>
        <taxon>Glomeromycotina</taxon>
        <taxon>Glomeromycetes</taxon>
        <taxon>Glomerales</taxon>
        <taxon>Glomeraceae</taxon>
        <taxon>Rhizophagus</taxon>
    </lineage>
</organism>
<sequence>MTIPEASRLVIQAGALADGGEIFVLDMGEPMKILDLARNLIRLSGYKEEEIGIEYSGIRPGEKMYEELLNTNEIQEQNIYPKIHVGKANCIPNDLLINFLTDLESLHSEEIKQYVISVANGVFHKEEILMSKRSTQSR</sequence>
<protein>
    <submittedName>
        <fullName evidence="3">Polysaccharide biosynthesis protein epsC</fullName>
    </submittedName>
</protein>
<evidence type="ECO:0000313" key="4">
    <source>
        <dbReference type="Proteomes" id="UP000232688"/>
    </source>
</evidence>
<accession>A0A2N0QGY8</accession>
<dbReference type="EMBL" id="LLXH01010355">
    <property type="protein sequence ID" value="PKC50326.1"/>
    <property type="molecule type" value="Genomic_DNA"/>
</dbReference>
<dbReference type="AlphaFoldDB" id="A0A2N0QGY8"/>
<evidence type="ECO:0000256" key="1">
    <source>
        <dbReference type="ARBA" id="ARBA00007430"/>
    </source>
</evidence>
<dbReference type="PANTHER" id="PTHR43318">
    <property type="entry name" value="UDP-N-ACETYLGLUCOSAMINE 4,6-DEHYDRATASE"/>
    <property type="match status" value="1"/>
</dbReference>
<comment type="similarity">
    <text evidence="1">Belongs to the polysaccharide synthase family.</text>
</comment>
<evidence type="ECO:0000259" key="2">
    <source>
        <dbReference type="Pfam" id="PF02719"/>
    </source>
</evidence>
<proteinExistence type="inferred from homology"/>
<dbReference type="VEuPathDB" id="FungiDB:RhiirA1_486711"/>
<dbReference type="SUPFAM" id="SSF51735">
    <property type="entry name" value="NAD(P)-binding Rossmann-fold domains"/>
    <property type="match status" value="1"/>
</dbReference>
<dbReference type="InterPro" id="IPR036291">
    <property type="entry name" value="NAD(P)-bd_dom_sf"/>
</dbReference>